<dbReference type="EMBL" id="VSDQ01000679">
    <property type="protein sequence ID" value="TYA74448.1"/>
    <property type="molecule type" value="Genomic_DNA"/>
</dbReference>
<dbReference type="SUPFAM" id="SSF55729">
    <property type="entry name" value="Acyl-CoA N-acyltransferases (Nat)"/>
    <property type="match status" value="1"/>
</dbReference>
<proteinExistence type="predicted"/>
<comment type="caution">
    <text evidence="2">The sequence shown here is derived from an EMBL/GenBank/DDBJ whole genome shotgun (WGS) entry which is preliminary data.</text>
</comment>
<dbReference type="Proteomes" id="UP000323930">
    <property type="component" value="Unassembled WGS sequence"/>
</dbReference>
<dbReference type="PANTHER" id="PTHR43792">
    <property type="entry name" value="GNAT FAMILY, PUTATIVE (AFU_ORTHOLOGUE AFUA_3G00765)-RELATED-RELATED"/>
    <property type="match status" value="1"/>
</dbReference>
<keyword evidence="3" id="KW-1185">Reference proteome</keyword>
<dbReference type="RefSeq" id="WP_148543396.1">
    <property type="nucleotide sequence ID" value="NZ_VSDQ01000679.1"/>
</dbReference>
<dbReference type="InterPro" id="IPR016181">
    <property type="entry name" value="Acyl_CoA_acyltransferase"/>
</dbReference>
<evidence type="ECO:0000313" key="2">
    <source>
        <dbReference type="EMBL" id="TYA74448.1"/>
    </source>
</evidence>
<sequence length="175" mass="20464">MNFHLETERLILRELRLTDLDGLFELDSNPKVHRYLGNKPVKTIEASEKMLRSIINQYEERGIGRWAAIEKSTGDFIGWSGLRLNTEFVMNGYDKFYDVGYRLIPRYWGKGYATESGKAAVNYAFNTLKLPELYGITEQGNEASHKALLKIGLTYVEDFYFEKEQMNLRWYVIKN</sequence>
<dbReference type="OrthoDB" id="9788916at2"/>
<evidence type="ECO:0000259" key="1">
    <source>
        <dbReference type="PROSITE" id="PS51186"/>
    </source>
</evidence>
<name>A0A5D0HT15_9FLAO</name>
<dbReference type="Pfam" id="PF13302">
    <property type="entry name" value="Acetyltransf_3"/>
    <property type="match status" value="1"/>
</dbReference>
<protein>
    <submittedName>
        <fullName evidence="2">GNAT family N-acetyltransferase</fullName>
    </submittedName>
</protein>
<gene>
    <name evidence="2" type="ORF">FUA24_14080</name>
</gene>
<dbReference type="InterPro" id="IPR000182">
    <property type="entry name" value="GNAT_dom"/>
</dbReference>
<dbReference type="AlphaFoldDB" id="A0A5D0HT15"/>
<dbReference type="PROSITE" id="PS51186">
    <property type="entry name" value="GNAT"/>
    <property type="match status" value="1"/>
</dbReference>
<dbReference type="InterPro" id="IPR051531">
    <property type="entry name" value="N-acetyltransferase"/>
</dbReference>
<keyword evidence="2" id="KW-0808">Transferase</keyword>
<reference evidence="2 3" key="1">
    <citation type="submission" date="2019-08" db="EMBL/GenBank/DDBJ databases">
        <title>Seonamhaeicola sediminis sp. nov., isolated from marine sediment.</title>
        <authorList>
            <person name="Cao W.R."/>
        </authorList>
    </citation>
    <scope>NUCLEOTIDE SEQUENCE [LARGE SCALE GENOMIC DNA]</scope>
    <source>
        <strain evidence="2 3">B011</strain>
    </source>
</reference>
<accession>A0A5D0HT15</accession>
<dbReference type="Gene3D" id="3.40.630.30">
    <property type="match status" value="1"/>
</dbReference>
<feature type="domain" description="N-acetyltransferase" evidence="1">
    <location>
        <begin position="10"/>
        <end position="171"/>
    </location>
</feature>
<evidence type="ECO:0000313" key="3">
    <source>
        <dbReference type="Proteomes" id="UP000323930"/>
    </source>
</evidence>
<dbReference type="PANTHER" id="PTHR43792:SF16">
    <property type="entry name" value="N-ACETYLTRANSFERASE DOMAIN-CONTAINING PROTEIN"/>
    <property type="match status" value="1"/>
</dbReference>
<organism evidence="2 3">
    <name type="scientific">Seonamhaeicola marinus</name>
    <dbReference type="NCBI Taxonomy" id="1912246"/>
    <lineage>
        <taxon>Bacteria</taxon>
        <taxon>Pseudomonadati</taxon>
        <taxon>Bacteroidota</taxon>
        <taxon>Flavobacteriia</taxon>
        <taxon>Flavobacteriales</taxon>
        <taxon>Flavobacteriaceae</taxon>
    </lineage>
</organism>
<dbReference type="GO" id="GO:0016747">
    <property type="term" value="F:acyltransferase activity, transferring groups other than amino-acyl groups"/>
    <property type="evidence" value="ECO:0007669"/>
    <property type="project" value="InterPro"/>
</dbReference>